<dbReference type="InterPro" id="IPR000198">
    <property type="entry name" value="RhoGAP_dom"/>
</dbReference>
<dbReference type="SMART" id="SM00324">
    <property type="entry name" value="RhoGAP"/>
    <property type="match status" value="1"/>
</dbReference>
<feature type="domain" description="Rho-GAP" evidence="8">
    <location>
        <begin position="386"/>
        <end position="570"/>
    </location>
</feature>
<feature type="region of interest" description="Disordered" evidence="5">
    <location>
        <begin position="665"/>
        <end position="710"/>
    </location>
</feature>
<dbReference type="Proteomes" id="UP000192578">
    <property type="component" value="Unassembled WGS sequence"/>
</dbReference>
<proteinExistence type="predicted"/>
<evidence type="ECO:0000259" key="6">
    <source>
        <dbReference type="PROSITE" id="PS50002"/>
    </source>
</evidence>
<dbReference type="SUPFAM" id="SSF50729">
    <property type="entry name" value="PH domain-like"/>
    <property type="match status" value="1"/>
</dbReference>
<dbReference type="FunFam" id="1.20.1270.60:FF:000001">
    <property type="entry name" value="Rho GTPase-activating protein 26"/>
    <property type="match status" value="1"/>
</dbReference>
<dbReference type="PROSITE" id="PS50238">
    <property type="entry name" value="RHOGAP"/>
    <property type="match status" value="1"/>
</dbReference>
<comment type="caution">
    <text evidence="9">The sequence shown here is derived from an EMBL/GenBank/DDBJ whole genome shotgun (WGS) entry which is preliminary data.</text>
</comment>
<dbReference type="InterPro" id="IPR004148">
    <property type="entry name" value="BAR_dom"/>
</dbReference>
<feature type="compositionally biased region" description="Low complexity" evidence="5">
    <location>
        <begin position="605"/>
        <end position="616"/>
    </location>
</feature>
<dbReference type="InterPro" id="IPR036028">
    <property type="entry name" value="SH3-like_dom_sf"/>
</dbReference>
<evidence type="ECO:0000313" key="9">
    <source>
        <dbReference type="EMBL" id="OQV14670.1"/>
    </source>
</evidence>
<feature type="region of interest" description="Disordered" evidence="5">
    <location>
        <begin position="788"/>
        <end position="834"/>
    </location>
</feature>
<dbReference type="CDD" id="cd01249">
    <property type="entry name" value="BAR-PH_GRAF_family"/>
    <property type="match status" value="1"/>
</dbReference>
<keyword evidence="1 3" id="KW-0728">SH3 domain</keyword>
<gene>
    <name evidence="9" type="ORF">BV898_11176</name>
</gene>
<evidence type="ECO:0000256" key="2">
    <source>
        <dbReference type="ARBA" id="ARBA00022468"/>
    </source>
</evidence>
<feature type="domain" description="SH3" evidence="6">
    <location>
        <begin position="881"/>
        <end position="941"/>
    </location>
</feature>
<dbReference type="InterPro" id="IPR047234">
    <property type="entry name" value="GRAF_fam"/>
</dbReference>
<dbReference type="Pfam" id="PF16746">
    <property type="entry name" value="BAR_3"/>
    <property type="match status" value="1"/>
</dbReference>
<dbReference type="Gene3D" id="1.10.555.10">
    <property type="entry name" value="Rho GTPase activation protein"/>
    <property type="match status" value="1"/>
</dbReference>
<dbReference type="InterPro" id="IPR027267">
    <property type="entry name" value="AH/BAR_dom_sf"/>
</dbReference>
<dbReference type="GO" id="GO:0005737">
    <property type="term" value="C:cytoplasm"/>
    <property type="evidence" value="ECO:0007669"/>
    <property type="project" value="InterPro"/>
</dbReference>
<dbReference type="PROSITE" id="PS50003">
    <property type="entry name" value="PH_DOMAIN"/>
    <property type="match status" value="1"/>
</dbReference>
<evidence type="ECO:0000256" key="5">
    <source>
        <dbReference type="SAM" id="MobiDB-lite"/>
    </source>
</evidence>
<dbReference type="Gene3D" id="2.30.29.30">
    <property type="entry name" value="Pleckstrin-homology domain (PH domain)/Phosphotyrosine-binding domain (PTB)"/>
    <property type="match status" value="1"/>
</dbReference>
<dbReference type="PANTHER" id="PTHR12552:SF1">
    <property type="entry name" value="RHO GTPASE-ACTIVATING PROTEIN GRAF"/>
    <property type="match status" value="1"/>
</dbReference>
<feature type="region of interest" description="Disordered" evidence="5">
    <location>
        <begin position="858"/>
        <end position="879"/>
    </location>
</feature>
<dbReference type="Pfam" id="PF00620">
    <property type="entry name" value="RhoGAP"/>
    <property type="match status" value="1"/>
</dbReference>
<feature type="coiled-coil region" evidence="4">
    <location>
        <begin position="15"/>
        <end position="42"/>
    </location>
</feature>
<name>A0A1W0WHI7_HYPEX</name>
<dbReference type="SUPFAM" id="SSF48350">
    <property type="entry name" value="GTPase activation domain, GAP"/>
    <property type="match status" value="1"/>
</dbReference>
<evidence type="ECO:0000256" key="3">
    <source>
        <dbReference type="PROSITE-ProRule" id="PRU00192"/>
    </source>
</evidence>
<dbReference type="Gene3D" id="2.30.30.40">
    <property type="entry name" value="SH3 Domains"/>
    <property type="match status" value="1"/>
</dbReference>
<dbReference type="EMBL" id="MTYJ01000101">
    <property type="protein sequence ID" value="OQV14670.1"/>
    <property type="molecule type" value="Genomic_DNA"/>
</dbReference>
<dbReference type="InterPro" id="IPR001452">
    <property type="entry name" value="SH3_domain"/>
</dbReference>
<dbReference type="OrthoDB" id="3183924at2759"/>
<keyword evidence="4" id="KW-0175">Coiled coil</keyword>
<accession>A0A1W0WHI7</accession>
<dbReference type="InterPro" id="IPR001849">
    <property type="entry name" value="PH_domain"/>
</dbReference>
<feature type="compositionally biased region" description="Low complexity" evidence="5">
    <location>
        <begin position="796"/>
        <end position="822"/>
    </location>
</feature>
<organism evidence="9 10">
    <name type="scientific">Hypsibius exemplaris</name>
    <name type="common">Freshwater tardigrade</name>
    <dbReference type="NCBI Taxonomy" id="2072580"/>
    <lineage>
        <taxon>Eukaryota</taxon>
        <taxon>Metazoa</taxon>
        <taxon>Ecdysozoa</taxon>
        <taxon>Tardigrada</taxon>
        <taxon>Eutardigrada</taxon>
        <taxon>Parachela</taxon>
        <taxon>Hypsibioidea</taxon>
        <taxon>Hypsibiidae</taxon>
        <taxon>Hypsibius</taxon>
    </lineage>
</organism>
<dbReference type="GO" id="GO:0005096">
    <property type="term" value="F:GTPase activator activity"/>
    <property type="evidence" value="ECO:0007669"/>
    <property type="project" value="UniProtKB-KW"/>
</dbReference>
<dbReference type="Gene3D" id="1.20.1270.60">
    <property type="entry name" value="Arfaptin homology (AH) domain/BAR domain"/>
    <property type="match status" value="1"/>
</dbReference>
<evidence type="ECO:0000256" key="1">
    <source>
        <dbReference type="ARBA" id="ARBA00022443"/>
    </source>
</evidence>
<evidence type="ECO:0000313" key="10">
    <source>
        <dbReference type="Proteomes" id="UP000192578"/>
    </source>
</evidence>
<dbReference type="InterPro" id="IPR047225">
    <property type="entry name" value="PH_GRAF"/>
</dbReference>
<feature type="region of interest" description="Disordered" evidence="5">
    <location>
        <begin position="581"/>
        <end position="633"/>
    </location>
</feature>
<dbReference type="InterPro" id="IPR008936">
    <property type="entry name" value="Rho_GTPase_activation_prot"/>
</dbReference>
<dbReference type="PANTHER" id="PTHR12552">
    <property type="entry name" value="OLIGOPHRENIN 1"/>
    <property type="match status" value="1"/>
</dbReference>
<evidence type="ECO:0000259" key="7">
    <source>
        <dbReference type="PROSITE" id="PS50003"/>
    </source>
</evidence>
<dbReference type="PROSITE" id="PS50002">
    <property type="entry name" value="SH3"/>
    <property type="match status" value="1"/>
</dbReference>
<dbReference type="GO" id="GO:0007165">
    <property type="term" value="P:signal transduction"/>
    <property type="evidence" value="ECO:0007669"/>
    <property type="project" value="InterPro"/>
</dbReference>
<dbReference type="Pfam" id="PF14604">
    <property type="entry name" value="SH3_9"/>
    <property type="match status" value="1"/>
</dbReference>
<feature type="domain" description="PH" evidence="7">
    <location>
        <begin position="264"/>
        <end position="368"/>
    </location>
</feature>
<evidence type="ECO:0000259" key="8">
    <source>
        <dbReference type="PROSITE" id="PS50238"/>
    </source>
</evidence>
<dbReference type="SUPFAM" id="SSF103657">
    <property type="entry name" value="BAR/IMD domain-like"/>
    <property type="match status" value="1"/>
</dbReference>
<protein>
    <submittedName>
        <fullName evidence="9">Rho GTPase-activating protein 42</fullName>
    </submittedName>
</protein>
<keyword evidence="2" id="KW-0343">GTPase activation</keyword>
<sequence>MVLKTLEFKDCALDDPEFRQNLQEHEKELERTNRDIKQLIKECSDVITTSLTLSRLQKQLAKHLVEFNFETIGGSQTDDEISISQSLKEFGRLLCDIEEERSKILDTAMDQYIKPLEDFRRLQIGNVKTEKKKFDKESTKFYQSQEKHLSMSCKKDDNFLKEADADLQLQRRHFIQASLRYVKAIQEVHERKKFEFVETLWSFMNSWMNFFRISYDVTREYEPYMKDLQVRVQKTRDSFISFCAEAEALMNKIKTSESAGEPTTAPTTGFVYLMEKKAFATQWCKNYCTYDKATKQLTLVPFSHHAGKATASPEVYTLKSCCRRSTESIDKRFCFDLIVEGSANTMTFQALSEADRMRWLYVMDGKEPIYEQPGKQVPQKDTEFTTALDDTGFRFVTACIEIVEKRGINEQGLYRIGGVNSKATRLLQDFMEGSDKMNLNDETEWELRTVTSALKAYFRFLPEPLLTFRLHKPLIEAAKKENKADRLLDVHYWIHALPERRERRMLEILIRHLAKIAANSSRNLMNISNLGVCFGPTLLRPKEESVAALVDIKFCNIIVEILIEHWQKIFCTTPAPIKVKDRPDPFLPSSGKPPTLSKYSGAVASGGSHPSSPRSRAPLEEKNTPGWVPETAPAPVSISYTHYQSVPEDTSKPVNPNITFLPSMKASHSAAPTGSSPNNGSNHHHHNHSQSVYYSTPLEQPPGSVNGVHHSRDNSAVVLREHPLSPSGLVATRIARLSTALPYPGSLTHGYPARSTAQAAMSVSTSNLTGGGGEKNMTTLQTARPFVPVKENTPPAGGSSSTASSTSRSNGTASAVAAPVSSKPQTGGGKPSRATILPVSFTQQAVLPDGLAKASLRSSASLTPTMSPNSSRLSMLSDQTASRRRVRTLYQCHADVPSELSFEPNEIITSIRQSIEPGWLYGELRGKTGLVPENYVEELPQET</sequence>
<keyword evidence="10" id="KW-1185">Reference proteome</keyword>
<dbReference type="CDD" id="cd07602">
    <property type="entry name" value="BAR_RhoGAP_OPHN1-like"/>
    <property type="match status" value="1"/>
</dbReference>
<dbReference type="SUPFAM" id="SSF50044">
    <property type="entry name" value="SH3-domain"/>
    <property type="match status" value="1"/>
</dbReference>
<dbReference type="InterPro" id="IPR011993">
    <property type="entry name" value="PH-like_dom_sf"/>
</dbReference>
<feature type="compositionally biased region" description="Polar residues" evidence="5">
    <location>
        <begin position="863"/>
        <end position="879"/>
    </location>
</feature>
<dbReference type="Pfam" id="PF00169">
    <property type="entry name" value="PH"/>
    <property type="match status" value="1"/>
</dbReference>
<dbReference type="AlphaFoldDB" id="A0A1W0WHI7"/>
<reference evidence="10" key="1">
    <citation type="submission" date="2017-01" db="EMBL/GenBank/DDBJ databases">
        <title>Comparative genomics of anhydrobiosis in the tardigrade Hypsibius dujardini.</title>
        <authorList>
            <person name="Yoshida Y."/>
            <person name="Koutsovoulos G."/>
            <person name="Laetsch D."/>
            <person name="Stevens L."/>
            <person name="Kumar S."/>
            <person name="Horikawa D."/>
            <person name="Ishino K."/>
            <person name="Komine S."/>
            <person name="Tomita M."/>
            <person name="Blaxter M."/>
            <person name="Arakawa K."/>
        </authorList>
    </citation>
    <scope>NUCLEOTIDE SEQUENCE [LARGE SCALE GENOMIC DNA]</scope>
    <source>
        <strain evidence="10">Z151</strain>
    </source>
</reference>
<dbReference type="SMART" id="SM00326">
    <property type="entry name" value="SH3"/>
    <property type="match status" value="1"/>
</dbReference>
<evidence type="ECO:0000256" key="4">
    <source>
        <dbReference type="SAM" id="Coils"/>
    </source>
</evidence>